<name>A0A7U3UT03_9ACTN</name>
<protein>
    <submittedName>
        <fullName evidence="2">Uncharacterized protein</fullName>
    </submittedName>
</protein>
<feature type="region of interest" description="Disordered" evidence="1">
    <location>
        <begin position="65"/>
        <end position="88"/>
    </location>
</feature>
<accession>A0A7U3UT03</accession>
<evidence type="ECO:0000313" key="3">
    <source>
        <dbReference type="Proteomes" id="UP000595703"/>
    </source>
</evidence>
<reference evidence="2 3" key="3">
    <citation type="journal article" date="2011" name="Nat. Chem. Biol.">
        <title>Reveromycin A biosynthesis uses RevG and RevJ for stereospecific spiroacetal formation.</title>
        <authorList>
            <person name="Takahashi S."/>
            <person name="Toyoda A."/>
            <person name="Sekiyama Y."/>
            <person name="Takagi H."/>
            <person name="Nogawa T."/>
            <person name="Uramoto M."/>
            <person name="Suzuki R."/>
            <person name="Koshino H."/>
            <person name="Kumano T."/>
            <person name="Panthee S."/>
            <person name="Dairi T."/>
            <person name="Ishikawa J."/>
            <person name="Ikeda H."/>
            <person name="Sakaki Y."/>
            <person name="Osada H."/>
        </authorList>
    </citation>
    <scope>NUCLEOTIDE SEQUENCE [LARGE SCALE GENOMIC DNA]</scope>
    <source>
        <strain evidence="2 3">SN-593</strain>
    </source>
</reference>
<dbReference type="KEGG" id="arev:RVR_4121"/>
<feature type="region of interest" description="Disordered" evidence="1">
    <location>
        <begin position="1"/>
        <end position="30"/>
    </location>
</feature>
<feature type="compositionally biased region" description="Basic and acidic residues" evidence="1">
    <location>
        <begin position="8"/>
        <end position="26"/>
    </location>
</feature>
<evidence type="ECO:0000313" key="2">
    <source>
        <dbReference type="EMBL" id="BBA98073.1"/>
    </source>
</evidence>
<dbReference type="RefSeq" id="WP_237404741.1">
    <property type="nucleotide sequence ID" value="NZ_AP018365.1"/>
</dbReference>
<keyword evidence="3" id="KW-1185">Reference proteome</keyword>
<reference evidence="2 3" key="2">
    <citation type="journal article" date="2011" name="J. Antibiot.">
        <title>Furaquinocins I and J: novel polyketide isoprenoid hybrid compounds from Streptomyces reveromyceticus SN-593.</title>
        <authorList>
            <person name="Panthee S."/>
            <person name="Takahashi S."/>
            <person name="Takagi H."/>
            <person name="Nogawa T."/>
            <person name="Oowada E."/>
            <person name="Uramoto M."/>
            <person name="Osada H."/>
        </authorList>
    </citation>
    <scope>NUCLEOTIDE SEQUENCE [LARGE SCALE GENOMIC DNA]</scope>
    <source>
        <strain evidence="2 3">SN-593</strain>
    </source>
</reference>
<reference evidence="2 3" key="1">
    <citation type="journal article" date="2010" name="J. Bacteriol.">
        <title>Biochemical characterization of a novel indole prenyltransferase from Streptomyces sp. SN-593.</title>
        <authorList>
            <person name="Takahashi S."/>
            <person name="Takagi H."/>
            <person name="Toyoda A."/>
            <person name="Uramoto M."/>
            <person name="Nogawa T."/>
            <person name="Ueki M."/>
            <person name="Sakaki Y."/>
            <person name="Osada H."/>
        </authorList>
    </citation>
    <scope>NUCLEOTIDE SEQUENCE [LARGE SCALE GENOMIC DNA]</scope>
    <source>
        <strain evidence="2 3">SN-593</strain>
    </source>
</reference>
<proteinExistence type="predicted"/>
<sequence length="88" mass="9490">MPSPGNHKGVDGVPDRPAREGPEHGTKTKAKAVRLAMEDAVKRHLRQEFFDAMDAGELDFSEIVETTGPRDADGSLKRHNGQNGDPAA</sequence>
<organism evidence="2 3">
    <name type="scientific">Actinacidiphila reveromycinica</name>
    <dbReference type="NCBI Taxonomy" id="659352"/>
    <lineage>
        <taxon>Bacteria</taxon>
        <taxon>Bacillati</taxon>
        <taxon>Actinomycetota</taxon>
        <taxon>Actinomycetes</taxon>
        <taxon>Kitasatosporales</taxon>
        <taxon>Streptomycetaceae</taxon>
        <taxon>Actinacidiphila</taxon>
    </lineage>
</organism>
<reference evidence="2 3" key="4">
    <citation type="journal article" date="2020" name="Sci. Rep.">
        <title>beta-carboline chemical signals induce reveromycin production through a LuxR family regulator in Streptomyces sp. SN-593.</title>
        <authorList>
            <person name="Panthee S."/>
            <person name="Kito N."/>
            <person name="Hayashi T."/>
            <person name="Shimizu T."/>
            <person name="Ishikawa J."/>
            <person name="Hamamoto H."/>
            <person name="Osada H."/>
            <person name="Takahashi S."/>
        </authorList>
    </citation>
    <scope>NUCLEOTIDE SEQUENCE [LARGE SCALE GENOMIC DNA]</scope>
    <source>
        <strain evidence="2 3">SN-593</strain>
    </source>
</reference>
<dbReference type="EMBL" id="AP018365">
    <property type="protein sequence ID" value="BBA98073.1"/>
    <property type="molecule type" value="Genomic_DNA"/>
</dbReference>
<dbReference type="AlphaFoldDB" id="A0A7U3UT03"/>
<dbReference type="Proteomes" id="UP000595703">
    <property type="component" value="Chromosome"/>
</dbReference>
<gene>
    <name evidence="2" type="ORF">RVR_4121</name>
</gene>
<evidence type="ECO:0000256" key="1">
    <source>
        <dbReference type="SAM" id="MobiDB-lite"/>
    </source>
</evidence>